<dbReference type="RefSeq" id="XP_005716226.1">
    <property type="nucleotide sequence ID" value="XM_005716169.1"/>
</dbReference>
<dbReference type="InterPro" id="IPR046347">
    <property type="entry name" value="bZIP_sf"/>
</dbReference>
<evidence type="ECO:0000313" key="6">
    <source>
        <dbReference type="Proteomes" id="UP000012073"/>
    </source>
</evidence>
<feature type="region of interest" description="Disordered" evidence="2">
    <location>
        <begin position="418"/>
        <end position="614"/>
    </location>
</feature>
<dbReference type="EMBL" id="HG001777">
    <property type="protein sequence ID" value="CDF36407.1"/>
    <property type="molecule type" value="Genomic_DNA"/>
</dbReference>
<proteinExistence type="predicted"/>
<dbReference type="OrthoDB" id="6090at2759"/>
<dbReference type="SMART" id="SM00338">
    <property type="entry name" value="BRLZ"/>
    <property type="match status" value="1"/>
</dbReference>
<dbReference type="PROSITE" id="PS50053">
    <property type="entry name" value="UBIQUITIN_2"/>
    <property type="match status" value="1"/>
</dbReference>
<dbReference type="Pfam" id="PF00170">
    <property type="entry name" value="bZIP_1"/>
    <property type="match status" value="1"/>
</dbReference>
<feature type="compositionally biased region" description="Low complexity" evidence="2">
    <location>
        <begin position="501"/>
        <end position="523"/>
    </location>
</feature>
<dbReference type="SUPFAM" id="SSF57959">
    <property type="entry name" value="Leucine zipper domain"/>
    <property type="match status" value="1"/>
</dbReference>
<keyword evidence="1" id="KW-0175">Coiled coil</keyword>
<sequence>MATPSSEDAPSLFADARLSIPEDDAAVIGDMRSGRSVGDLDVFSNLTDVKPGTIPLLVRGLNGEHSQIDVPITSTVDELSALIRPGQSSDDLRLTFGNEDLPPGASLLDTNIIDAYEHAGSLLTLIGSGGGDPAAKAAALQSACAVVETVSNGVKDMEALCAAAVDPSLHQQSPNDARTAALLREGAVEAARETPKELDASEFTMLNAILTRPGRMLPQDTVDAPQHKAATPAEVALGLSRRLPLLFPPKAAAAFAEPAGPHAHQKQDQDPALTVRVSTAAQPSIAAIREARAARRKERELRAPMEDVKIANEQAAHAVTIGNSTNGMALTDMPGRDGNLEVTNGSQMPSGGSLRMAADAKSTWLEDVMKTWEVGVVRESGVLEKTKEGQELNDYFHGLDAEAQRDIETERIEAETAEVLQKGSAQGKSSHLEGNTQEDSEEEEEANTSGDGEGGVSTCSPSDKDVHMTQFHAEGTAQSLNRPANSASNSSHTEPTSPLPSSTGTQSSRKSASSSASPQPCDSAKPIKPSTAVSPPIRQAKKIAPAPPIAMGPIGMPLNGFYPSPILPGREGDPGMGFPPLPTPPARKKRGRKRKHPELSDEERALFRKEQNRESAKLSRVRRKVIAAEYEGRLSRLLGENTHLRKEVEGLNNRLVYLQSLLTVSVRQDGNTENS</sequence>
<feature type="compositionally biased region" description="Low complexity" evidence="2">
    <location>
        <begin position="535"/>
        <end position="544"/>
    </location>
</feature>
<feature type="compositionally biased region" description="Basic and acidic residues" evidence="2">
    <location>
        <begin position="597"/>
        <end position="614"/>
    </location>
</feature>
<reference evidence="6" key="1">
    <citation type="journal article" date="2013" name="Proc. Natl. Acad. Sci. U.S.A.">
        <title>Genome structure and metabolic features in the red seaweed Chondrus crispus shed light on evolution of the Archaeplastida.</title>
        <authorList>
            <person name="Collen J."/>
            <person name="Porcel B."/>
            <person name="Carre W."/>
            <person name="Ball S.G."/>
            <person name="Chaparro C."/>
            <person name="Tonon T."/>
            <person name="Barbeyron T."/>
            <person name="Michel G."/>
            <person name="Noel B."/>
            <person name="Valentin K."/>
            <person name="Elias M."/>
            <person name="Artiguenave F."/>
            <person name="Arun A."/>
            <person name="Aury J.M."/>
            <person name="Barbosa-Neto J.F."/>
            <person name="Bothwell J.H."/>
            <person name="Bouget F.Y."/>
            <person name="Brillet L."/>
            <person name="Cabello-Hurtado F."/>
            <person name="Capella-Gutierrez S."/>
            <person name="Charrier B."/>
            <person name="Cladiere L."/>
            <person name="Cock J.M."/>
            <person name="Coelho S.M."/>
            <person name="Colleoni C."/>
            <person name="Czjzek M."/>
            <person name="Da Silva C."/>
            <person name="Delage L."/>
            <person name="Denoeud F."/>
            <person name="Deschamps P."/>
            <person name="Dittami S.M."/>
            <person name="Gabaldon T."/>
            <person name="Gachon C.M."/>
            <person name="Groisillier A."/>
            <person name="Herve C."/>
            <person name="Jabbari K."/>
            <person name="Katinka M."/>
            <person name="Kloareg B."/>
            <person name="Kowalczyk N."/>
            <person name="Labadie K."/>
            <person name="Leblanc C."/>
            <person name="Lopez P.J."/>
            <person name="McLachlan D.H."/>
            <person name="Meslet-Cladiere L."/>
            <person name="Moustafa A."/>
            <person name="Nehr Z."/>
            <person name="Nyvall Collen P."/>
            <person name="Panaud O."/>
            <person name="Partensky F."/>
            <person name="Poulain J."/>
            <person name="Rensing S.A."/>
            <person name="Rousvoal S."/>
            <person name="Samson G."/>
            <person name="Symeonidi A."/>
            <person name="Weissenbach J."/>
            <person name="Zambounis A."/>
            <person name="Wincker P."/>
            <person name="Boyen C."/>
        </authorList>
    </citation>
    <scope>NUCLEOTIDE SEQUENCE [LARGE SCALE GENOMIC DNA]</scope>
    <source>
        <strain evidence="6">cv. Stackhouse</strain>
    </source>
</reference>
<evidence type="ECO:0000256" key="2">
    <source>
        <dbReference type="SAM" id="MobiDB-lite"/>
    </source>
</evidence>
<feature type="coiled-coil region" evidence="1">
    <location>
        <begin position="627"/>
        <end position="654"/>
    </location>
</feature>
<feature type="compositionally biased region" description="Acidic residues" evidence="2">
    <location>
        <begin position="436"/>
        <end position="446"/>
    </location>
</feature>
<gene>
    <name evidence="5" type="ORF">CHC_T00004835001</name>
</gene>
<feature type="compositionally biased region" description="Basic residues" evidence="2">
    <location>
        <begin position="586"/>
        <end position="596"/>
    </location>
</feature>
<dbReference type="GO" id="GO:0003700">
    <property type="term" value="F:DNA-binding transcription factor activity"/>
    <property type="evidence" value="ECO:0007669"/>
    <property type="project" value="InterPro"/>
</dbReference>
<accession>R7QD28</accession>
<dbReference type="InterPro" id="IPR029071">
    <property type="entry name" value="Ubiquitin-like_domsf"/>
</dbReference>
<dbReference type="SUPFAM" id="SSF54236">
    <property type="entry name" value="Ubiquitin-like"/>
    <property type="match status" value="1"/>
</dbReference>
<dbReference type="CDD" id="cd14686">
    <property type="entry name" value="bZIP"/>
    <property type="match status" value="1"/>
</dbReference>
<keyword evidence="6" id="KW-1185">Reference proteome</keyword>
<evidence type="ECO:0000256" key="1">
    <source>
        <dbReference type="SAM" id="Coils"/>
    </source>
</evidence>
<dbReference type="Gramene" id="CDF36407">
    <property type="protein sequence ID" value="CDF36407"/>
    <property type="gene ID" value="CHC_T00004835001"/>
</dbReference>
<dbReference type="Gene3D" id="1.20.5.170">
    <property type="match status" value="1"/>
</dbReference>
<feature type="domain" description="BZIP" evidence="4">
    <location>
        <begin position="602"/>
        <end position="665"/>
    </location>
</feature>
<evidence type="ECO:0000259" key="4">
    <source>
        <dbReference type="PROSITE" id="PS50217"/>
    </source>
</evidence>
<dbReference type="PROSITE" id="PS50217">
    <property type="entry name" value="BZIP"/>
    <property type="match status" value="1"/>
</dbReference>
<name>R7QD28_CHOCR</name>
<dbReference type="InterPro" id="IPR000626">
    <property type="entry name" value="Ubiquitin-like_dom"/>
</dbReference>
<feature type="domain" description="Ubiquitin-like" evidence="3">
    <location>
        <begin position="54"/>
        <end position="114"/>
    </location>
</feature>
<feature type="compositionally biased region" description="Polar residues" evidence="2">
    <location>
        <begin position="476"/>
        <end position="500"/>
    </location>
</feature>
<dbReference type="Proteomes" id="UP000012073">
    <property type="component" value="Unassembled WGS sequence"/>
</dbReference>
<organism evidence="5 6">
    <name type="scientific">Chondrus crispus</name>
    <name type="common">Carrageen Irish moss</name>
    <name type="synonym">Polymorpha crispa</name>
    <dbReference type="NCBI Taxonomy" id="2769"/>
    <lineage>
        <taxon>Eukaryota</taxon>
        <taxon>Rhodophyta</taxon>
        <taxon>Florideophyceae</taxon>
        <taxon>Rhodymeniophycidae</taxon>
        <taxon>Gigartinales</taxon>
        <taxon>Gigartinaceae</taxon>
        <taxon>Chondrus</taxon>
    </lineage>
</organism>
<dbReference type="KEGG" id="ccp:CHC_T00004835001"/>
<evidence type="ECO:0000259" key="3">
    <source>
        <dbReference type="PROSITE" id="PS50053"/>
    </source>
</evidence>
<protein>
    <recommendedName>
        <fullName evidence="7">BZIP domain-containing protein</fullName>
    </recommendedName>
</protein>
<evidence type="ECO:0000313" key="5">
    <source>
        <dbReference type="EMBL" id="CDF36407.1"/>
    </source>
</evidence>
<dbReference type="AlphaFoldDB" id="R7QD28"/>
<evidence type="ECO:0008006" key="7">
    <source>
        <dbReference type="Google" id="ProtNLM"/>
    </source>
</evidence>
<dbReference type="InterPro" id="IPR004827">
    <property type="entry name" value="bZIP"/>
</dbReference>
<dbReference type="GeneID" id="17323947"/>